<comment type="subcellular location">
    <subcellularLocation>
        <location evidence="10">Cell inner membrane</location>
    </subcellularLocation>
    <subcellularLocation>
        <location evidence="2">Cell membrane</location>
        <topology evidence="2">Single-pass membrane protein</topology>
    </subcellularLocation>
</comment>
<reference evidence="16" key="2">
    <citation type="journal article" date="2019" name="Int. J. Syst. Evol. Microbiol.">
        <title>The Global Catalogue of Microorganisms (GCM) 10K type strain sequencing project: providing services to taxonomists for standard genome sequencing and annotation.</title>
        <authorList>
            <consortium name="The Broad Institute Genomics Platform"/>
            <consortium name="The Broad Institute Genome Sequencing Center for Infectious Disease"/>
            <person name="Wu L."/>
            <person name="Ma J."/>
        </authorList>
    </citation>
    <scope>NUCLEOTIDE SEQUENCE [LARGE SCALE GENOMIC DNA]</scope>
    <source>
        <strain evidence="16">CGMCC 1.15931</strain>
    </source>
</reference>
<comment type="caution">
    <text evidence="14">The sequence shown here is derived from an EMBL/GenBank/DDBJ whole genome shotgun (WGS) entry which is preliminary data.</text>
</comment>
<keyword evidence="16" id="KW-1185">Reference proteome</keyword>
<proteinExistence type="inferred from homology"/>
<dbReference type="GO" id="GO:0006935">
    <property type="term" value="P:chemotaxis"/>
    <property type="evidence" value="ECO:0007669"/>
    <property type="project" value="UniProtKB-KW"/>
</dbReference>
<keyword evidence="9 10" id="KW-0472">Membrane</keyword>
<evidence type="ECO:0000256" key="4">
    <source>
        <dbReference type="ARBA" id="ARBA00022475"/>
    </source>
</evidence>
<protein>
    <recommendedName>
        <fullName evidence="10">Flagellar protein FliL</fullName>
    </recommendedName>
</protein>
<dbReference type="GO" id="GO:0009425">
    <property type="term" value="C:bacterial-type flagellum basal body"/>
    <property type="evidence" value="ECO:0007669"/>
    <property type="project" value="InterPro"/>
</dbReference>
<organism evidence="14 15">
    <name type="scientific">Pseudoduganella buxea</name>
    <dbReference type="NCBI Taxonomy" id="1949069"/>
    <lineage>
        <taxon>Bacteria</taxon>
        <taxon>Pseudomonadati</taxon>
        <taxon>Pseudomonadota</taxon>
        <taxon>Betaproteobacteria</taxon>
        <taxon>Burkholderiales</taxon>
        <taxon>Oxalobacteraceae</taxon>
        <taxon>Telluria group</taxon>
        <taxon>Pseudoduganella</taxon>
    </lineage>
</organism>
<dbReference type="AlphaFoldDB" id="A0A6I3SU10"/>
<keyword evidence="8" id="KW-1133">Transmembrane helix</keyword>
<evidence type="ECO:0000256" key="6">
    <source>
        <dbReference type="ARBA" id="ARBA00022692"/>
    </source>
</evidence>
<evidence type="ECO:0000256" key="11">
    <source>
        <dbReference type="SAM" id="MobiDB-lite"/>
    </source>
</evidence>
<keyword evidence="14" id="KW-0966">Cell projection</keyword>
<evidence type="ECO:0000256" key="8">
    <source>
        <dbReference type="ARBA" id="ARBA00022989"/>
    </source>
</evidence>
<keyword evidence="4" id="KW-1003">Cell membrane</keyword>
<keyword evidence="10" id="KW-0997">Cell inner membrane</keyword>
<reference evidence="14 15" key="3">
    <citation type="submission" date="2019-11" db="EMBL/GenBank/DDBJ databases">
        <title>Type strains purchased from KCTC, JCM and DSMZ.</title>
        <authorList>
            <person name="Lu H."/>
        </authorList>
    </citation>
    <scope>NUCLEOTIDE SEQUENCE [LARGE SCALE GENOMIC DNA]</scope>
    <source>
        <strain evidence="14 15">KCTC 52429</strain>
    </source>
</reference>
<keyword evidence="14" id="KW-0969">Cilium</keyword>
<evidence type="ECO:0000256" key="7">
    <source>
        <dbReference type="ARBA" id="ARBA00022779"/>
    </source>
</evidence>
<dbReference type="EMBL" id="WNKZ01000014">
    <property type="protein sequence ID" value="MTV52544.1"/>
    <property type="molecule type" value="Genomic_DNA"/>
</dbReference>
<evidence type="ECO:0000256" key="2">
    <source>
        <dbReference type="ARBA" id="ARBA00004162"/>
    </source>
</evidence>
<evidence type="ECO:0000256" key="10">
    <source>
        <dbReference type="RuleBase" id="RU364125"/>
    </source>
</evidence>
<evidence type="ECO:0000256" key="5">
    <source>
        <dbReference type="ARBA" id="ARBA00022500"/>
    </source>
</evidence>
<dbReference type="EMBL" id="BMKG01000002">
    <property type="protein sequence ID" value="GGB87086.1"/>
    <property type="molecule type" value="Genomic_DNA"/>
</dbReference>
<keyword evidence="14" id="KW-0282">Flagellum</keyword>
<evidence type="ECO:0000313" key="16">
    <source>
        <dbReference type="Proteomes" id="UP000622638"/>
    </source>
</evidence>
<reference evidence="13" key="4">
    <citation type="submission" date="2024-05" db="EMBL/GenBank/DDBJ databases">
        <authorList>
            <person name="Sun Q."/>
            <person name="Zhou Y."/>
        </authorList>
    </citation>
    <scope>NUCLEOTIDE SEQUENCE</scope>
    <source>
        <strain evidence="13">CGMCC 1.15931</strain>
    </source>
</reference>
<keyword evidence="12" id="KW-0732">Signal</keyword>
<keyword evidence="5 10" id="KW-0145">Chemotaxis</keyword>
<feature type="signal peptide" evidence="12">
    <location>
        <begin position="1"/>
        <end position="22"/>
    </location>
</feature>
<evidence type="ECO:0000313" key="14">
    <source>
        <dbReference type="EMBL" id="MTV52544.1"/>
    </source>
</evidence>
<evidence type="ECO:0000256" key="9">
    <source>
        <dbReference type="ARBA" id="ARBA00023136"/>
    </source>
</evidence>
<evidence type="ECO:0000256" key="3">
    <source>
        <dbReference type="ARBA" id="ARBA00008281"/>
    </source>
</evidence>
<dbReference type="GO" id="GO:0005886">
    <property type="term" value="C:plasma membrane"/>
    <property type="evidence" value="ECO:0007669"/>
    <property type="project" value="UniProtKB-SubCell"/>
</dbReference>
<dbReference type="RefSeq" id="WP_155469875.1">
    <property type="nucleotide sequence ID" value="NZ_BMKG01000002.1"/>
</dbReference>
<sequence length="173" mass="18873">MNKKLIIAFAGVALLCAGGAGGAVWYFSAQKAEAAAAEHATEGDAKHAKADGKAKKKKKEDKDDEEAQPLKYLTVDKVIVMLRRAPGDNVSHYLSADLVVATPVKQEKEAKEHLPLLRSVAVRQLSGLSMEKAQAMTIDQFAEELNKAYETTYEEAGREQPFTEVMIGKLIIE</sequence>
<reference evidence="13" key="1">
    <citation type="journal article" date="2014" name="Int. J. Syst. Evol. Microbiol.">
        <title>Complete genome of a new Firmicutes species belonging to the dominant human colonic microbiota ('Ruminococcus bicirculans') reveals two chromosomes and a selective capacity to utilize plant glucans.</title>
        <authorList>
            <consortium name="NISC Comparative Sequencing Program"/>
            <person name="Wegmann U."/>
            <person name="Louis P."/>
            <person name="Goesmann A."/>
            <person name="Henrissat B."/>
            <person name="Duncan S.H."/>
            <person name="Flint H.J."/>
        </authorList>
    </citation>
    <scope>NUCLEOTIDE SEQUENCE</scope>
    <source>
        <strain evidence="13">CGMCC 1.15931</strain>
    </source>
</reference>
<dbReference type="GO" id="GO:0071973">
    <property type="term" value="P:bacterial-type flagellum-dependent cell motility"/>
    <property type="evidence" value="ECO:0007669"/>
    <property type="project" value="InterPro"/>
</dbReference>
<evidence type="ECO:0000256" key="1">
    <source>
        <dbReference type="ARBA" id="ARBA00002254"/>
    </source>
</evidence>
<evidence type="ECO:0000313" key="13">
    <source>
        <dbReference type="EMBL" id="GGB87086.1"/>
    </source>
</evidence>
<comment type="similarity">
    <text evidence="3 10">Belongs to the FliL family.</text>
</comment>
<feature type="region of interest" description="Disordered" evidence="11">
    <location>
        <begin position="39"/>
        <end position="66"/>
    </location>
</feature>
<name>A0A6I3SU10_9BURK</name>
<accession>A0A6I3SU10</accession>
<gene>
    <name evidence="13" type="ORF">GCM10011572_06390</name>
    <name evidence="14" type="ORF">GM672_07320</name>
</gene>
<feature type="compositionally biased region" description="Basic and acidic residues" evidence="11">
    <location>
        <begin position="39"/>
        <end position="53"/>
    </location>
</feature>
<dbReference type="Proteomes" id="UP000622638">
    <property type="component" value="Unassembled WGS sequence"/>
</dbReference>
<keyword evidence="7 10" id="KW-0283">Flagellar rotation</keyword>
<feature type="chain" id="PRO_5026208218" description="Flagellar protein FliL" evidence="12">
    <location>
        <begin position="23"/>
        <end position="173"/>
    </location>
</feature>
<evidence type="ECO:0000313" key="15">
    <source>
        <dbReference type="Proteomes" id="UP000430634"/>
    </source>
</evidence>
<dbReference type="InterPro" id="IPR005503">
    <property type="entry name" value="FliL"/>
</dbReference>
<keyword evidence="6" id="KW-0812">Transmembrane</keyword>
<dbReference type="Proteomes" id="UP000430634">
    <property type="component" value="Unassembled WGS sequence"/>
</dbReference>
<dbReference type="OrthoDB" id="7062113at2"/>
<evidence type="ECO:0000256" key="12">
    <source>
        <dbReference type="SAM" id="SignalP"/>
    </source>
</evidence>
<comment type="function">
    <text evidence="1 10">Controls the rotational direction of flagella during chemotaxis.</text>
</comment>
<dbReference type="Pfam" id="PF03748">
    <property type="entry name" value="FliL"/>
    <property type="match status" value="1"/>
</dbReference>